<keyword evidence="3" id="KW-1185">Reference proteome</keyword>
<dbReference type="PROSITE" id="PS50878">
    <property type="entry name" value="RT_POL"/>
    <property type="match status" value="1"/>
</dbReference>
<evidence type="ECO:0000313" key="3">
    <source>
        <dbReference type="Proteomes" id="UP000268014"/>
    </source>
</evidence>
<sequence length="275" mass="31572">MTVRVGTSFSESYTCTSGVPQGGVLSPLLFLIYTIELPELLKTGSDIHVQIYADDIKIYAAYEDASTSSAQQALRLSVERMNEWASSWDIPLNLNKCSVMHFGNATAIDYVINGIHLPSARSTKDLGVIFDTSLKFSSHIDSVVKKALATLFLVMRNTRCSDLSIVLRLYKAYVLPHLEYCSQLWSPYLKKDFRRFERVQHVFTLMLWYRSKSTATIPPYRVRLKLLSLHSLQYRRVMTDLVFCFRVLRKELTLSASKYWTFRPTSERLGGFNLH</sequence>
<dbReference type="Proteomes" id="UP000268014">
    <property type="component" value="Unassembled WGS sequence"/>
</dbReference>
<dbReference type="PANTHER" id="PTHR33332">
    <property type="entry name" value="REVERSE TRANSCRIPTASE DOMAIN-CONTAINING PROTEIN"/>
    <property type="match status" value="1"/>
</dbReference>
<gene>
    <name evidence="2" type="ORF">HPLM_LOCUS9910</name>
</gene>
<feature type="domain" description="Reverse transcriptase" evidence="1">
    <location>
        <begin position="1"/>
        <end position="117"/>
    </location>
</feature>
<reference evidence="2 3" key="1">
    <citation type="submission" date="2018-11" db="EMBL/GenBank/DDBJ databases">
        <authorList>
            <consortium name="Pathogen Informatics"/>
        </authorList>
    </citation>
    <scope>NUCLEOTIDE SEQUENCE [LARGE SCALE GENOMIC DNA]</scope>
    <source>
        <strain evidence="2 3">MHpl1</strain>
    </source>
</reference>
<accession>A0A3P7UU11</accession>
<evidence type="ECO:0000259" key="1">
    <source>
        <dbReference type="PROSITE" id="PS50878"/>
    </source>
</evidence>
<dbReference type="SUPFAM" id="SSF56672">
    <property type="entry name" value="DNA/RNA polymerases"/>
    <property type="match status" value="1"/>
</dbReference>
<name>A0A3P7UU11_HAEPC</name>
<evidence type="ECO:0000313" key="2">
    <source>
        <dbReference type="EMBL" id="VDO38701.1"/>
    </source>
</evidence>
<dbReference type="Pfam" id="PF00078">
    <property type="entry name" value="RVT_1"/>
    <property type="match status" value="1"/>
</dbReference>
<dbReference type="AlphaFoldDB" id="A0A3P7UU11"/>
<dbReference type="PRINTS" id="PR01345">
    <property type="entry name" value="CERVTRCPTASE"/>
</dbReference>
<proteinExistence type="predicted"/>
<dbReference type="InterPro" id="IPR000477">
    <property type="entry name" value="RT_dom"/>
</dbReference>
<dbReference type="OrthoDB" id="5865536at2759"/>
<dbReference type="InterPro" id="IPR043502">
    <property type="entry name" value="DNA/RNA_pol_sf"/>
</dbReference>
<dbReference type="EMBL" id="UZAF01017170">
    <property type="protein sequence ID" value="VDO38701.1"/>
    <property type="molecule type" value="Genomic_DNA"/>
</dbReference>
<dbReference type="STRING" id="6290.A0A3P7UU11"/>
<protein>
    <recommendedName>
        <fullName evidence="1">Reverse transcriptase domain-containing protein</fullName>
    </recommendedName>
</protein>
<organism evidence="2 3">
    <name type="scientific">Haemonchus placei</name>
    <name type="common">Barber's pole worm</name>
    <dbReference type="NCBI Taxonomy" id="6290"/>
    <lineage>
        <taxon>Eukaryota</taxon>
        <taxon>Metazoa</taxon>
        <taxon>Ecdysozoa</taxon>
        <taxon>Nematoda</taxon>
        <taxon>Chromadorea</taxon>
        <taxon>Rhabditida</taxon>
        <taxon>Rhabditina</taxon>
        <taxon>Rhabditomorpha</taxon>
        <taxon>Strongyloidea</taxon>
        <taxon>Trichostrongylidae</taxon>
        <taxon>Haemonchus</taxon>
    </lineage>
</organism>